<name>A0A0G0LU16_9BACT</name>
<reference evidence="2 3" key="1">
    <citation type="journal article" date="2015" name="Nature">
        <title>rRNA introns, odd ribosomes, and small enigmatic genomes across a large radiation of phyla.</title>
        <authorList>
            <person name="Brown C.T."/>
            <person name="Hug L.A."/>
            <person name="Thomas B.C."/>
            <person name="Sharon I."/>
            <person name="Castelle C.J."/>
            <person name="Singh A."/>
            <person name="Wilkins M.J."/>
            <person name="Williams K.H."/>
            <person name="Banfield J.F."/>
        </authorList>
    </citation>
    <scope>NUCLEOTIDE SEQUENCE [LARGE SCALE GENOMIC DNA]</scope>
</reference>
<comment type="caution">
    <text evidence="2">The sequence shown here is derived from an EMBL/GenBank/DDBJ whole genome shotgun (WGS) entry which is preliminary data.</text>
</comment>
<feature type="domain" description="Phospholipid/glycerol acyltransferase" evidence="1">
    <location>
        <begin position="81"/>
        <end position="200"/>
    </location>
</feature>
<protein>
    <recommendedName>
        <fullName evidence="1">Phospholipid/glycerol acyltransferase domain-containing protein</fullName>
    </recommendedName>
</protein>
<dbReference type="GO" id="GO:0016746">
    <property type="term" value="F:acyltransferase activity"/>
    <property type="evidence" value="ECO:0007669"/>
    <property type="project" value="InterPro"/>
</dbReference>
<dbReference type="STRING" id="1618573.UT19_C0001G0049"/>
<dbReference type="Pfam" id="PF01553">
    <property type="entry name" value="Acyltransferase"/>
    <property type="match status" value="1"/>
</dbReference>
<accession>A0A0G0LU16</accession>
<dbReference type="AlphaFoldDB" id="A0A0G0LU16"/>
<evidence type="ECO:0000259" key="1">
    <source>
        <dbReference type="SMART" id="SM00563"/>
    </source>
</evidence>
<gene>
    <name evidence="2" type="ORF">UT19_C0001G0049</name>
</gene>
<evidence type="ECO:0000313" key="3">
    <source>
        <dbReference type="Proteomes" id="UP000034932"/>
    </source>
</evidence>
<dbReference type="EMBL" id="LBVW01000001">
    <property type="protein sequence ID" value="KKQ94517.1"/>
    <property type="molecule type" value="Genomic_DNA"/>
</dbReference>
<proteinExistence type="predicted"/>
<evidence type="ECO:0000313" key="2">
    <source>
        <dbReference type="EMBL" id="KKQ94517.1"/>
    </source>
</evidence>
<dbReference type="Proteomes" id="UP000034932">
    <property type="component" value="Unassembled WGS sequence"/>
</dbReference>
<dbReference type="SUPFAM" id="SSF69593">
    <property type="entry name" value="Glycerol-3-phosphate (1)-acyltransferase"/>
    <property type="match status" value="1"/>
</dbReference>
<dbReference type="CDD" id="cd07989">
    <property type="entry name" value="LPLAT_AGPAT-like"/>
    <property type="match status" value="1"/>
</dbReference>
<dbReference type="SMART" id="SM00563">
    <property type="entry name" value="PlsC"/>
    <property type="match status" value="1"/>
</dbReference>
<organism evidence="2 3">
    <name type="scientific">Candidatus Woesebacteria bacterium GW2011_GWB1_39_10b</name>
    <dbReference type="NCBI Taxonomy" id="1618573"/>
    <lineage>
        <taxon>Bacteria</taxon>
        <taxon>Candidatus Woeseibacteriota</taxon>
    </lineage>
</organism>
<dbReference type="InterPro" id="IPR002123">
    <property type="entry name" value="Plipid/glycerol_acylTrfase"/>
</dbReference>
<sequence>MIIQSIAQITSISRPKYLIILDIVIDNFLYYVKTKREILEVFIIRSVLLSTYIIASRIFRLYFNVESKLHKEVLNLKPDRYLIVANHRSAVDPYLILATLPFNSFKSLLPIRFFTANIYLKRWWQRFFLMSFGSFRAYSVESKVSGVKGGLYLSDMGQSLLIFPEGKRNRYNSKVEPKIGAAYLAQRRDFMILPVSIDYVNKKTKVTWGKPFRINDRLRTKDLNQLTRIIFNRVLKLSDQR</sequence>